<dbReference type="InterPro" id="IPR012938">
    <property type="entry name" value="Glc/Sorbosone_DH"/>
</dbReference>
<evidence type="ECO:0000313" key="3">
    <source>
        <dbReference type="EMBL" id="NAS21319.1"/>
    </source>
</evidence>
<comment type="caution">
    <text evidence="3">The sequence shown here is derived from an EMBL/GenBank/DDBJ whole genome shotgun (WGS) entry which is preliminary data.</text>
</comment>
<dbReference type="PANTHER" id="PTHR19328">
    <property type="entry name" value="HEDGEHOG-INTERACTING PROTEIN"/>
    <property type="match status" value="1"/>
</dbReference>
<sequence length="349" mass="37051">MDPTPTVEPTPTPTPTAPGGGGGAPGTPEVVSEQWTVPWDVAWSPTGDFALVTERDSFKVFRVNKDGTRTEAGTVPESVRTGGEGGLMGVAFSPGWNGDGDKEVFFMHSSSDGNRVAKMEYDGTSLSAYTPILTGIKKSTYHNGGRLKFGPDGFLYVSTGDAQETSLSQDPNSLNGKILRITKTGEAAEGNPDGSRVYSLGHRNAQGLAWDSEGRLWSAELGASSTDELNLIEPGKNYGWPTCEGPCDEPGMTNPKKTWSTSEASPSGITIVDDVVYMAALRGKRLYAIPLTGTEAGDPVAHFTDTYGRLRAVERVPDEQAIWITTSNADDNGGQPDGADRIIKVSLNS</sequence>
<organism evidence="3 4">
    <name type="scientific">Herbidospora solisilvae</name>
    <dbReference type="NCBI Taxonomy" id="2696284"/>
    <lineage>
        <taxon>Bacteria</taxon>
        <taxon>Bacillati</taxon>
        <taxon>Actinomycetota</taxon>
        <taxon>Actinomycetes</taxon>
        <taxon>Streptosporangiales</taxon>
        <taxon>Streptosporangiaceae</taxon>
        <taxon>Herbidospora</taxon>
    </lineage>
</organism>
<feature type="domain" description="Glucose/Sorbosone dehydrogenase" evidence="2">
    <location>
        <begin position="37"/>
        <end position="330"/>
    </location>
</feature>
<evidence type="ECO:0000259" key="2">
    <source>
        <dbReference type="Pfam" id="PF07995"/>
    </source>
</evidence>
<dbReference type="Gene3D" id="2.120.10.30">
    <property type="entry name" value="TolB, C-terminal domain"/>
    <property type="match status" value="1"/>
</dbReference>
<accession>A0A7C9JRN5</accession>
<dbReference type="Pfam" id="PF07995">
    <property type="entry name" value="GSDH"/>
    <property type="match status" value="1"/>
</dbReference>
<evidence type="ECO:0000256" key="1">
    <source>
        <dbReference type="SAM" id="MobiDB-lite"/>
    </source>
</evidence>
<feature type="compositionally biased region" description="Pro residues" evidence="1">
    <location>
        <begin position="1"/>
        <end position="16"/>
    </location>
</feature>
<protein>
    <submittedName>
        <fullName evidence="3">PQQ-dependent sugar dehydrogenase</fullName>
    </submittedName>
</protein>
<dbReference type="Proteomes" id="UP000479526">
    <property type="component" value="Unassembled WGS sequence"/>
</dbReference>
<dbReference type="AlphaFoldDB" id="A0A7C9JRN5"/>
<dbReference type="PANTHER" id="PTHR19328:SF13">
    <property type="entry name" value="HIPL1 PROTEIN"/>
    <property type="match status" value="1"/>
</dbReference>
<evidence type="ECO:0000313" key="4">
    <source>
        <dbReference type="Proteomes" id="UP000479526"/>
    </source>
</evidence>
<feature type="region of interest" description="Disordered" evidence="1">
    <location>
        <begin position="1"/>
        <end position="31"/>
    </location>
</feature>
<gene>
    <name evidence="3" type="ORF">GT755_06430</name>
</gene>
<reference evidence="3 4" key="1">
    <citation type="submission" date="2020-01" db="EMBL/GenBank/DDBJ databases">
        <title>Herbidospora sp. NEAU-GS84 nov., a novel actinomycete isolated from soil.</title>
        <authorList>
            <person name="Han L."/>
        </authorList>
    </citation>
    <scope>NUCLEOTIDE SEQUENCE [LARGE SCALE GENOMIC DNA]</scope>
    <source>
        <strain evidence="3 4">NEAU-GS84</strain>
    </source>
</reference>
<name>A0A7C9JRN5_9ACTN</name>
<dbReference type="InterPro" id="IPR011042">
    <property type="entry name" value="6-blade_b-propeller_TolB-like"/>
</dbReference>
<dbReference type="InterPro" id="IPR011041">
    <property type="entry name" value="Quinoprot_gluc/sorb_DH_b-prop"/>
</dbReference>
<keyword evidence="4" id="KW-1185">Reference proteome</keyword>
<dbReference type="SUPFAM" id="SSF50952">
    <property type="entry name" value="Soluble quinoprotein glucose dehydrogenase"/>
    <property type="match status" value="1"/>
</dbReference>
<proteinExistence type="predicted"/>
<dbReference type="EMBL" id="WXEW01000002">
    <property type="protein sequence ID" value="NAS21319.1"/>
    <property type="molecule type" value="Genomic_DNA"/>
</dbReference>